<evidence type="ECO:0000256" key="5">
    <source>
        <dbReference type="ARBA" id="ARBA00037508"/>
    </source>
</evidence>
<evidence type="ECO:0000256" key="6">
    <source>
        <dbReference type="ARBA" id="ARBA00038212"/>
    </source>
</evidence>
<dbReference type="InterPro" id="IPR002347">
    <property type="entry name" value="SDR_fam"/>
</dbReference>
<dbReference type="InterPro" id="IPR036291">
    <property type="entry name" value="NAD(P)-bd_dom_sf"/>
</dbReference>
<comment type="catalytic activity">
    <reaction evidence="11">
        <text>7,8-dihydromonapterin + NADPH + H(+) = 5,6,7,8-tetrahydromonapterin + NADP(+)</text>
        <dbReference type="Rhea" id="RHEA:34847"/>
        <dbReference type="ChEBI" id="CHEBI:15378"/>
        <dbReference type="ChEBI" id="CHEBI:57783"/>
        <dbReference type="ChEBI" id="CHEBI:58349"/>
        <dbReference type="ChEBI" id="CHEBI:71175"/>
        <dbReference type="ChEBI" id="CHEBI:71177"/>
        <dbReference type="EC" id="1.5.1.50"/>
    </reaction>
</comment>
<dbReference type="GO" id="GO:0006730">
    <property type="term" value="P:one-carbon metabolic process"/>
    <property type="evidence" value="ECO:0007669"/>
    <property type="project" value="UniProtKB-KW"/>
</dbReference>
<reference evidence="12 13" key="1">
    <citation type="submission" date="2019-01" db="EMBL/GenBank/DDBJ databases">
        <authorList>
            <person name="Chen W.-M."/>
        </authorList>
    </citation>
    <scope>NUCLEOTIDE SEQUENCE [LARGE SCALE GENOMIC DNA]</scope>
    <source>
        <strain evidence="12 13">KYPC3</strain>
    </source>
</reference>
<dbReference type="Proteomes" id="UP000283077">
    <property type="component" value="Unassembled WGS sequence"/>
</dbReference>
<dbReference type="PANTHER" id="PTHR43639:SF6">
    <property type="entry name" value="DIHYDROMONAPTERIN REDUCTASE"/>
    <property type="match status" value="1"/>
</dbReference>
<accession>A0A437R134</accession>
<sequence>MRDTLLITGAAQRVGLFCALALQQQGYQVIISYRTRHAAVAELEAAGVMCLQADLTDLSSLSSFIDEVKRHCLKLRAIIHNASAWQKDLPLIATDGLTTLAQLQQDATVFDAMSHIHARAAYLLNRALLPLLQAYVSDLDQSQQDSEMPCKMADIIHLTDFVATVGSEKHQAYAASKAAVENLTFSLARQLAPTIKVNAIAPALLMFNQGDDDSYRQKALAKSLLGVAPGADEVLATINYLLQSRYITGRVLPLDGGRQLRLP</sequence>
<comment type="function">
    <text evidence="5">Catalyzes the reduction of dihydromonapterin to tetrahydromonapterin. Also has lower activity with dihydrofolate.</text>
</comment>
<comment type="caution">
    <text evidence="12">The sequence shown here is derived from an EMBL/GenBank/DDBJ whole genome shotgun (WGS) entry which is preliminary data.</text>
</comment>
<evidence type="ECO:0000256" key="9">
    <source>
        <dbReference type="ARBA" id="ARBA00042299"/>
    </source>
</evidence>
<evidence type="ECO:0000256" key="11">
    <source>
        <dbReference type="ARBA" id="ARBA00049376"/>
    </source>
</evidence>
<comment type="similarity">
    <text evidence="6">Belongs to the short-chain dehydrogenases/reductases (SDR) family. FolM subfamily.</text>
</comment>
<dbReference type="AlphaFoldDB" id="A0A437R134"/>
<dbReference type="PRINTS" id="PR00081">
    <property type="entry name" value="GDHRDH"/>
</dbReference>
<evidence type="ECO:0000256" key="8">
    <source>
        <dbReference type="ARBA" id="ARBA00039631"/>
    </source>
</evidence>
<gene>
    <name evidence="12" type="ORF">EOE67_05210</name>
</gene>
<evidence type="ECO:0000313" key="13">
    <source>
        <dbReference type="Proteomes" id="UP000283077"/>
    </source>
</evidence>
<evidence type="ECO:0000256" key="7">
    <source>
        <dbReference type="ARBA" id="ARBA00039145"/>
    </source>
</evidence>
<dbReference type="GO" id="GO:0004146">
    <property type="term" value="F:dihydrofolate reductase activity"/>
    <property type="evidence" value="ECO:0007669"/>
    <property type="project" value="UniProtKB-EC"/>
</dbReference>
<organism evidence="12 13">
    <name type="scientific">Rheinheimera riviphila</name>
    <dbReference type="NCBI Taxonomy" id="1834037"/>
    <lineage>
        <taxon>Bacteria</taxon>
        <taxon>Pseudomonadati</taxon>
        <taxon>Pseudomonadota</taxon>
        <taxon>Gammaproteobacteria</taxon>
        <taxon>Chromatiales</taxon>
        <taxon>Chromatiaceae</taxon>
        <taxon>Rheinheimera</taxon>
    </lineage>
</organism>
<evidence type="ECO:0000256" key="10">
    <source>
        <dbReference type="ARBA" id="ARBA00048873"/>
    </source>
</evidence>
<keyword evidence="3" id="KW-0521">NADP</keyword>
<keyword evidence="2" id="KW-0554">One-carbon metabolism</keyword>
<keyword evidence="13" id="KW-1185">Reference proteome</keyword>
<dbReference type="EC" id="1.5.1.3" evidence="1"/>
<dbReference type="OrthoDB" id="9793499at2"/>
<name>A0A437R134_9GAMM</name>
<dbReference type="InterPro" id="IPR020904">
    <property type="entry name" value="Sc_DH/Rdtase_CS"/>
</dbReference>
<dbReference type="NCBIfam" id="NF005066">
    <property type="entry name" value="PRK06483.1"/>
    <property type="match status" value="1"/>
</dbReference>
<proteinExistence type="inferred from homology"/>
<dbReference type="EMBL" id="SACS01000004">
    <property type="protein sequence ID" value="RVU40450.1"/>
    <property type="molecule type" value="Genomic_DNA"/>
</dbReference>
<comment type="catalytic activity">
    <reaction evidence="10">
        <text>(6S)-5,6,7,8-tetrahydrofolate + NADP(+) = 7,8-dihydrofolate + NADPH + H(+)</text>
        <dbReference type="Rhea" id="RHEA:15009"/>
        <dbReference type="ChEBI" id="CHEBI:15378"/>
        <dbReference type="ChEBI" id="CHEBI:57451"/>
        <dbReference type="ChEBI" id="CHEBI:57453"/>
        <dbReference type="ChEBI" id="CHEBI:57783"/>
        <dbReference type="ChEBI" id="CHEBI:58349"/>
        <dbReference type="EC" id="1.5.1.3"/>
    </reaction>
</comment>
<dbReference type="SUPFAM" id="SSF51735">
    <property type="entry name" value="NAD(P)-binding Rossmann-fold domains"/>
    <property type="match status" value="1"/>
</dbReference>
<dbReference type="EC" id="1.5.1.50" evidence="7"/>
<evidence type="ECO:0000256" key="1">
    <source>
        <dbReference type="ARBA" id="ARBA00012856"/>
    </source>
</evidence>
<dbReference type="PANTHER" id="PTHR43639">
    <property type="entry name" value="OXIDOREDUCTASE, SHORT-CHAIN DEHYDROGENASE/REDUCTASE FAMILY (AFU_ORTHOLOGUE AFUA_5G02870)"/>
    <property type="match status" value="1"/>
</dbReference>
<keyword evidence="4 12" id="KW-0560">Oxidoreductase</keyword>
<protein>
    <recommendedName>
        <fullName evidence="8">Dihydromonapterin reductase</fullName>
        <ecNumber evidence="1">1.5.1.3</ecNumber>
        <ecNumber evidence="7">1.5.1.50</ecNumber>
    </recommendedName>
    <alternativeName>
        <fullName evidence="9">Dihydrofolate reductase</fullName>
    </alternativeName>
</protein>
<dbReference type="PROSITE" id="PS00061">
    <property type="entry name" value="ADH_SHORT"/>
    <property type="match status" value="1"/>
</dbReference>
<evidence type="ECO:0000256" key="2">
    <source>
        <dbReference type="ARBA" id="ARBA00022563"/>
    </source>
</evidence>
<evidence type="ECO:0000313" key="12">
    <source>
        <dbReference type="EMBL" id="RVU40450.1"/>
    </source>
</evidence>
<evidence type="ECO:0000256" key="3">
    <source>
        <dbReference type="ARBA" id="ARBA00022857"/>
    </source>
</evidence>
<dbReference type="Gene3D" id="3.40.50.720">
    <property type="entry name" value="NAD(P)-binding Rossmann-like Domain"/>
    <property type="match status" value="1"/>
</dbReference>
<dbReference type="RefSeq" id="WP_127697994.1">
    <property type="nucleotide sequence ID" value="NZ_SACS01000004.1"/>
</dbReference>
<evidence type="ECO:0000256" key="4">
    <source>
        <dbReference type="ARBA" id="ARBA00023002"/>
    </source>
</evidence>
<dbReference type="Pfam" id="PF13561">
    <property type="entry name" value="adh_short_C2"/>
    <property type="match status" value="1"/>
</dbReference>